<protein>
    <submittedName>
        <fullName evidence="2">Uncharacterized protein</fullName>
    </submittedName>
</protein>
<gene>
    <name evidence="2" type="ORF">CODIS_20030</name>
</gene>
<evidence type="ECO:0000256" key="1">
    <source>
        <dbReference type="SAM" id="Phobius"/>
    </source>
</evidence>
<proteinExistence type="predicted"/>
<name>A0A7Z1AFB7_9GAMM</name>
<accession>A0A7Z1AFB7</accession>
<keyword evidence="1" id="KW-1133">Transmembrane helix</keyword>
<keyword evidence="1" id="KW-0812">Transmembrane</keyword>
<keyword evidence="3" id="KW-1185">Reference proteome</keyword>
<dbReference type="AlphaFoldDB" id="A0A7Z1AFB7"/>
<dbReference type="Proteomes" id="UP000094769">
    <property type="component" value="Unassembled WGS sequence"/>
</dbReference>
<evidence type="ECO:0000313" key="2">
    <source>
        <dbReference type="EMBL" id="ODJ87895.1"/>
    </source>
</evidence>
<reference evidence="2 3" key="1">
    <citation type="submission" date="2016-06" db="EMBL/GenBank/DDBJ databases">
        <title>Genome sequence of endosymbiont of Candidatus Endolucinida thiodiazotropha.</title>
        <authorList>
            <person name="Poehlein A."/>
            <person name="Koenig S."/>
            <person name="Heiden S.E."/>
            <person name="Thuermer A."/>
            <person name="Voget S."/>
            <person name="Daniel R."/>
            <person name="Markert S."/>
            <person name="Gros O."/>
            <person name="Schweder T."/>
        </authorList>
    </citation>
    <scope>NUCLEOTIDE SEQUENCE [LARGE SCALE GENOMIC DNA]</scope>
    <source>
        <strain evidence="2 3">COS</strain>
    </source>
</reference>
<feature type="transmembrane region" description="Helical" evidence="1">
    <location>
        <begin position="72"/>
        <end position="94"/>
    </location>
</feature>
<feature type="transmembrane region" description="Helical" evidence="1">
    <location>
        <begin position="132"/>
        <end position="150"/>
    </location>
</feature>
<organism evidence="2 3">
    <name type="scientific">Candidatus Thiodiazotropha endolucinida</name>
    <dbReference type="NCBI Taxonomy" id="1655433"/>
    <lineage>
        <taxon>Bacteria</taxon>
        <taxon>Pseudomonadati</taxon>
        <taxon>Pseudomonadota</taxon>
        <taxon>Gammaproteobacteria</taxon>
        <taxon>Chromatiales</taxon>
        <taxon>Sedimenticolaceae</taxon>
        <taxon>Candidatus Thiodiazotropha</taxon>
    </lineage>
</organism>
<evidence type="ECO:0000313" key="3">
    <source>
        <dbReference type="Proteomes" id="UP000094769"/>
    </source>
</evidence>
<feature type="transmembrane region" description="Helical" evidence="1">
    <location>
        <begin position="26"/>
        <end position="52"/>
    </location>
</feature>
<dbReference type="EMBL" id="MARB01000009">
    <property type="protein sequence ID" value="ODJ87895.1"/>
    <property type="molecule type" value="Genomic_DNA"/>
</dbReference>
<feature type="transmembrane region" description="Helical" evidence="1">
    <location>
        <begin position="106"/>
        <end position="126"/>
    </location>
</feature>
<keyword evidence="1" id="KW-0472">Membrane</keyword>
<comment type="caution">
    <text evidence="2">The sequence shown here is derived from an EMBL/GenBank/DDBJ whole genome shotgun (WGS) entry which is preliminary data.</text>
</comment>
<dbReference type="RefSeq" id="WP_069124561.1">
    <property type="nucleotide sequence ID" value="NZ_MARB01000009.1"/>
</dbReference>
<sequence>MDEDVYRTPKSDLTNQIEKKGSAVKAVFIATVVDVTATIFVGIVISIVYGMILASNGDSIEVITSKLSTMELTSKFSLVALASGCLITTFAGYLCAKLVNHSEYKIVAVFAIIVIAFGLAMGLSYYSVGENILLSLLTLCCVYLGAWLYVSRKQRLLQHLNDS</sequence>